<organism evidence="1 2">
    <name type="scientific">Neorhodopirellula pilleata</name>
    <dbReference type="NCBI Taxonomy" id="2714738"/>
    <lineage>
        <taxon>Bacteria</taxon>
        <taxon>Pseudomonadati</taxon>
        <taxon>Planctomycetota</taxon>
        <taxon>Planctomycetia</taxon>
        <taxon>Pirellulales</taxon>
        <taxon>Pirellulaceae</taxon>
        <taxon>Neorhodopirellula</taxon>
    </lineage>
</organism>
<protein>
    <submittedName>
        <fullName evidence="1">Uncharacterized protein</fullName>
    </submittedName>
</protein>
<gene>
    <name evidence="1" type="ORF">Pla100_20140</name>
</gene>
<name>A0A5C6AHW2_9BACT</name>
<dbReference type="OrthoDB" id="267234at2"/>
<accession>A0A5C6AHW2</accession>
<proteinExistence type="predicted"/>
<keyword evidence="2" id="KW-1185">Reference proteome</keyword>
<dbReference type="EMBL" id="SJPM01000003">
    <property type="protein sequence ID" value="TWT98848.1"/>
    <property type="molecule type" value="Genomic_DNA"/>
</dbReference>
<evidence type="ECO:0000313" key="2">
    <source>
        <dbReference type="Proteomes" id="UP000316213"/>
    </source>
</evidence>
<dbReference type="RefSeq" id="WP_146577518.1">
    <property type="nucleotide sequence ID" value="NZ_SJPM01000003.1"/>
</dbReference>
<dbReference type="AlphaFoldDB" id="A0A5C6AHW2"/>
<sequence>MSEADVRSIESLEDLHRAVDHLAERMLLQGYQLQAITMNVERHFGQDYPAYWRRQLQIAEREFVEARERLSRKQFALRPGEHHPATEERKQVARWKNRIRLCQQKIEKSRTLAVEMEQQCEKFKGPVAELIELAEVRLPNAAARLGGLIARLRDYQQGQSP</sequence>
<comment type="caution">
    <text evidence="1">The sequence shown here is derived from an EMBL/GenBank/DDBJ whole genome shotgun (WGS) entry which is preliminary data.</text>
</comment>
<dbReference type="Proteomes" id="UP000316213">
    <property type="component" value="Unassembled WGS sequence"/>
</dbReference>
<reference evidence="1 2" key="1">
    <citation type="submission" date="2019-02" db="EMBL/GenBank/DDBJ databases">
        <title>Deep-cultivation of Planctomycetes and their phenomic and genomic characterization uncovers novel biology.</title>
        <authorList>
            <person name="Wiegand S."/>
            <person name="Jogler M."/>
            <person name="Boedeker C."/>
            <person name="Pinto D."/>
            <person name="Vollmers J."/>
            <person name="Rivas-Marin E."/>
            <person name="Kohn T."/>
            <person name="Peeters S.H."/>
            <person name="Heuer A."/>
            <person name="Rast P."/>
            <person name="Oberbeckmann S."/>
            <person name="Bunk B."/>
            <person name="Jeske O."/>
            <person name="Meyerdierks A."/>
            <person name="Storesund J.E."/>
            <person name="Kallscheuer N."/>
            <person name="Luecker S."/>
            <person name="Lage O.M."/>
            <person name="Pohl T."/>
            <person name="Merkel B.J."/>
            <person name="Hornburger P."/>
            <person name="Mueller R.-W."/>
            <person name="Bruemmer F."/>
            <person name="Labrenz M."/>
            <person name="Spormann A.M."/>
            <person name="Op Den Camp H."/>
            <person name="Overmann J."/>
            <person name="Amann R."/>
            <person name="Jetten M.S.M."/>
            <person name="Mascher T."/>
            <person name="Medema M.H."/>
            <person name="Devos D.P."/>
            <person name="Kaster A.-K."/>
            <person name="Ovreas L."/>
            <person name="Rohde M."/>
            <person name="Galperin M.Y."/>
            <person name="Jogler C."/>
        </authorList>
    </citation>
    <scope>NUCLEOTIDE SEQUENCE [LARGE SCALE GENOMIC DNA]</scope>
    <source>
        <strain evidence="1 2">Pla100</strain>
    </source>
</reference>
<evidence type="ECO:0000313" key="1">
    <source>
        <dbReference type="EMBL" id="TWT98848.1"/>
    </source>
</evidence>